<comment type="caution">
    <text evidence="2">The sequence shown here is derived from an EMBL/GenBank/DDBJ whole genome shotgun (WGS) entry which is preliminary data.</text>
</comment>
<feature type="compositionally biased region" description="Polar residues" evidence="1">
    <location>
        <begin position="217"/>
        <end position="226"/>
    </location>
</feature>
<protein>
    <submittedName>
        <fullName evidence="2">Uncharacterized protein</fullName>
    </submittedName>
</protein>
<evidence type="ECO:0000256" key="1">
    <source>
        <dbReference type="SAM" id="MobiDB-lite"/>
    </source>
</evidence>
<reference evidence="2 3" key="1">
    <citation type="submission" date="2023-05" db="EMBL/GenBank/DDBJ databases">
        <title>B98-5 Cell Line De Novo Hybrid Assembly: An Optical Mapping Approach.</title>
        <authorList>
            <person name="Kananen K."/>
            <person name="Auerbach J.A."/>
            <person name="Kautto E."/>
            <person name="Blachly J.S."/>
        </authorList>
    </citation>
    <scope>NUCLEOTIDE SEQUENCE [LARGE SCALE GENOMIC DNA]</scope>
    <source>
        <strain evidence="2">B95-8</strain>
        <tissue evidence="2">Cell line</tissue>
    </source>
</reference>
<keyword evidence="3" id="KW-1185">Reference proteome</keyword>
<dbReference type="Proteomes" id="UP001266305">
    <property type="component" value="Unassembled WGS sequence"/>
</dbReference>
<proteinExistence type="predicted"/>
<accession>A0ABQ9VCG2</accession>
<feature type="region of interest" description="Disordered" evidence="1">
    <location>
        <begin position="217"/>
        <end position="238"/>
    </location>
</feature>
<dbReference type="EMBL" id="JASSZA010000007">
    <property type="protein sequence ID" value="KAK2106855.1"/>
    <property type="molecule type" value="Genomic_DNA"/>
</dbReference>
<evidence type="ECO:0000313" key="3">
    <source>
        <dbReference type="Proteomes" id="UP001266305"/>
    </source>
</evidence>
<organism evidence="2 3">
    <name type="scientific">Saguinus oedipus</name>
    <name type="common">Cotton-top tamarin</name>
    <name type="synonym">Oedipomidas oedipus</name>
    <dbReference type="NCBI Taxonomy" id="9490"/>
    <lineage>
        <taxon>Eukaryota</taxon>
        <taxon>Metazoa</taxon>
        <taxon>Chordata</taxon>
        <taxon>Craniata</taxon>
        <taxon>Vertebrata</taxon>
        <taxon>Euteleostomi</taxon>
        <taxon>Mammalia</taxon>
        <taxon>Eutheria</taxon>
        <taxon>Euarchontoglires</taxon>
        <taxon>Primates</taxon>
        <taxon>Haplorrhini</taxon>
        <taxon>Platyrrhini</taxon>
        <taxon>Cebidae</taxon>
        <taxon>Callitrichinae</taxon>
        <taxon>Saguinus</taxon>
    </lineage>
</organism>
<gene>
    <name evidence="2" type="ORF">P7K49_016369</name>
</gene>
<name>A0ABQ9VCG2_SAGOE</name>
<sequence>MGKYLDSVSVAAAFVAVFETEVGELSNDSTLCCLMFFSSHLNLQAYDGISGIPLSLCAKENANMLIHNDAWLSVTYMENSGALKFVGLLSEDLWDFRNSWILEKRPSWLNSLENRAHGPPRGVRRLSVVPVITALLHMENLFCCEIFQAATHIKTSLFAQHLKLEKTQAPSGETENLRNLRQGRRVGSSQNLLSLTQKTGFCTREWKNSVYIYDVRVNNTPGSTSPRENRAASYEDNQ</sequence>
<evidence type="ECO:0000313" key="2">
    <source>
        <dbReference type="EMBL" id="KAK2106855.1"/>
    </source>
</evidence>